<reference evidence="2" key="1">
    <citation type="submission" date="2021-05" db="EMBL/GenBank/DDBJ databases">
        <authorList>
            <person name="Alioto T."/>
            <person name="Alioto T."/>
            <person name="Gomez Garrido J."/>
        </authorList>
    </citation>
    <scope>NUCLEOTIDE SEQUENCE</scope>
</reference>
<dbReference type="EMBL" id="HBUE01223460">
    <property type="protein sequence ID" value="CAG6540722.1"/>
    <property type="molecule type" value="Transcribed_RNA"/>
</dbReference>
<evidence type="ECO:0000256" key="1">
    <source>
        <dbReference type="SAM" id="MobiDB-lite"/>
    </source>
</evidence>
<sequence>MPICWTPTVLGLPTPTAINVWLTTLCWRFPSIDLFSSSDTRCTRSALSSTRSAGTRSVSPLPRSTATTCASRSALARSRNPYGTVSSGRLSSHTRAMELLIHKTSTIM</sequence>
<dbReference type="EMBL" id="HBUE01330130">
    <property type="protein sequence ID" value="CAG6592793.1"/>
    <property type="molecule type" value="Transcribed_RNA"/>
</dbReference>
<dbReference type="EMBL" id="HBUE01223459">
    <property type="protein sequence ID" value="CAG6540720.1"/>
    <property type="molecule type" value="Transcribed_RNA"/>
</dbReference>
<feature type="compositionally biased region" description="Polar residues" evidence="1">
    <location>
        <begin position="52"/>
        <end position="71"/>
    </location>
</feature>
<name>A0A8D8P9A3_CULPI</name>
<dbReference type="AlphaFoldDB" id="A0A8D8P9A3"/>
<feature type="region of interest" description="Disordered" evidence="1">
    <location>
        <begin position="52"/>
        <end position="89"/>
    </location>
</feature>
<evidence type="ECO:0000313" key="2">
    <source>
        <dbReference type="EMBL" id="CAG6592793.1"/>
    </source>
</evidence>
<protein>
    <submittedName>
        <fullName evidence="2">(northern house mosquito) hypothetical protein</fullName>
    </submittedName>
</protein>
<accession>A0A8D8P9A3</accession>
<organism evidence="2">
    <name type="scientific">Culex pipiens</name>
    <name type="common">House mosquito</name>
    <dbReference type="NCBI Taxonomy" id="7175"/>
    <lineage>
        <taxon>Eukaryota</taxon>
        <taxon>Metazoa</taxon>
        <taxon>Ecdysozoa</taxon>
        <taxon>Arthropoda</taxon>
        <taxon>Hexapoda</taxon>
        <taxon>Insecta</taxon>
        <taxon>Pterygota</taxon>
        <taxon>Neoptera</taxon>
        <taxon>Endopterygota</taxon>
        <taxon>Diptera</taxon>
        <taxon>Nematocera</taxon>
        <taxon>Culicoidea</taxon>
        <taxon>Culicidae</taxon>
        <taxon>Culicinae</taxon>
        <taxon>Culicini</taxon>
        <taxon>Culex</taxon>
        <taxon>Culex</taxon>
    </lineage>
</organism>
<proteinExistence type="predicted"/>
<dbReference type="EMBL" id="HBUE01330129">
    <property type="protein sequence ID" value="CAG6592791.1"/>
    <property type="molecule type" value="Transcribed_RNA"/>
</dbReference>